<gene>
    <name evidence="1" type="ORF">KXJ69_04325</name>
</gene>
<name>A0A9X1FPB1_9FLAO</name>
<evidence type="ECO:0000313" key="2">
    <source>
        <dbReference type="Proteomes" id="UP001138686"/>
    </source>
</evidence>
<proteinExistence type="predicted"/>
<accession>A0A9X1FPB1</accession>
<dbReference type="Proteomes" id="UP001138686">
    <property type="component" value="Unassembled WGS sequence"/>
</dbReference>
<protein>
    <submittedName>
        <fullName evidence="1">Uncharacterized protein</fullName>
    </submittedName>
</protein>
<dbReference type="AlphaFoldDB" id="A0A9X1FPB1"/>
<sequence length="461" mass="51819">MRNAFSRLSILLLSVVILNACKSDDDSGGYVPLDIVANADIAEVFQNASLEIYILNNDDNIPQEGEIILTNPFRGTVVLNTNGTPTKVDDDFIIYTPNGETTGEDSFEYTVCDASGQSCATGVVFIDVLPISPVNFDINSAPYNTLSEYNFFDGDLANQEPVYGVLPYDLISPLFTDYAHKKRFVWMPYGVKAQYESDASVLNFPTGSILIKTFYYENVLPNNSTQIIETRLLIKKAEGWIFADYIWNEDQTEAILDTSGNGGFKEIEWVENGETKFVNYRIPSESQCFTCHKFYKSSTPIGPKPQSLNSNYIYADGTANQLEKWISMGYLESVPSNITTVVDWTDASESIEMRVRSYFDVNCANCHSESGHCDYRPLRFAFNETEDPANLGICIDPDTPIPGYEDSKIIMPGDADNSILFFRFITNNEEYRMPLLGRTIQHEEAIALIEEWINSLTETCD</sequence>
<dbReference type="Pfam" id="PF17963">
    <property type="entry name" value="Big_9"/>
    <property type="match status" value="1"/>
</dbReference>
<reference evidence="1" key="1">
    <citation type="submission" date="2021-07" db="EMBL/GenBank/DDBJ databases">
        <title>Aureisphaera sp. CAU 1614 isolated from sea sediment.</title>
        <authorList>
            <person name="Kim W."/>
        </authorList>
    </citation>
    <scope>NUCLEOTIDE SEQUENCE</scope>
    <source>
        <strain evidence="1">CAU 1614</strain>
    </source>
</reference>
<dbReference type="RefSeq" id="WP_219051634.1">
    <property type="nucleotide sequence ID" value="NZ_JAHWDP010000001.1"/>
</dbReference>
<evidence type="ECO:0000313" key="1">
    <source>
        <dbReference type="EMBL" id="MBW2937317.1"/>
    </source>
</evidence>
<organism evidence="1 2">
    <name type="scientific">Halomarinibacterium sedimenti</name>
    <dbReference type="NCBI Taxonomy" id="2857106"/>
    <lineage>
        <taxon>Bacteria</taxon>
        <taxon>Pseudomonadati</taxon>
        <taxon>Bacteroidota</taxon>
        <taxon>Flavobacteriia</taxon>
        <taxon>Flavobacteriales</taxon>
        <taxon>Flavobacteriaceae</taxon>
        <taxon>Halomarinibacterium</taxon>
    </lineage>
</organism>
<dbReference type="EMBL" id="JAHWDP010000001">
    <property type="protein sequence ID" value="MBW2937317.1"/>
    <property type="molecule type" value="Genomic_DNA"/>
</dbReference>
<keyword evidence="2" id="KW-1185">Reference proteome</keyword>
<comment type="caution">
    <text evidence="1">The sequence shown here is derived from an EMBL/GenBank/DDBJ whole genome shotgun (WGS) entry which is preliminary data.</text>
</comment>